<evidence type="ECO:0000313" key="2">
    <source>
        <dbReference type="EMBL" id="MCF1716974.1"/>
    </source>
</evidence>
<dbReference type="Pfam" id="PF06056">
    <property type="entry name" value="Terminase_5"/>
    <property type="match status" value="1"/>
</dbReference>
<reference evidence="2 3" key="1">
    <citation type="submission" date="2022-01" db="EMBL/GenBank/DDBJ databases">
        <title>Flavihumibacter sp. nov., isolated from sediment of a river.</title>
        <authorList>
            <person name="Liu H."/>
        </authorList>
    </citation>
    <scope>NUCLEOTIDE SEQUENCE [LARGE SCALE GENOMIC DNA]</scope>
    <source>
        <strain evidence="2 3">RY-1</strain>
    </source>
</reference>
<dbReference type="EMBL" id="JAKEVY010000008">
    <property type="protein sequence ID" value="MCF1716974.1"/>
    <property type="molecule type" value="Genomic_DNA"/>
</dbReference>
<gene>
    <name evidence="2" type="ORF">L0U88_20195</name>
</gene>
<protein>
    <submittedName>
        <fullName evidence="2">Helix-turn-helix domain-containing protein</fullName>
    </submittedName>
</protein>
<dbReference type="Proteomes" id="UP001200145">
    <property type="component" value="Unassembled WGS sequence"/>
</dbReference>
<feature type="domain" description="Terminase ATPase subunit N-terminal" evidence="1">
    <location>
        <begin position="51"/>
        <end position="83"/>
    </location>
</feature>
<evidence type="ECO:0000259" key="1">
    <source>
        <dbReference type="Pfam" id="PF06056"/>
    </source>
</evidence>
<evidence type="ECO:0000313" key="3">
    <source>
        <dbReference type="Proteomes" id="UP001200145"/>
    </source>
</evidence>
<dbReference type="PANTHER" id="PTHR33293:SF2">
    <property type="entry name" value="TRANSPOSASE"/>
    <property type="match status" value="1"/>
</dbReference>
<comment type="caution">
    <text evidence="2">The sequence shown here is derived from an EMBL/GenBank/DDBJ whole genome shotgun (WGS) entry which is preliminary data.</text>
</comment>
<name>A0ABS9BP21_9BACT</name>
<proteinExistence type="predicted"/>
<dbReference type="InterPro" id="IPR010332">
    <property type="entry name" value="ATPase_terminase-su_N"/>
</dbReference>
<dbReference type="InterPro" id="IPR051354">
    <property type="entry name" value="Transposase_27_IS1"/>
</dbReference>
<accession>A0ABS9BP21</accession>
<dbReference type="SUPFAM" id="SSF46689">
    <property type="entry name" value="Homeodomain-like"/>
    <property type="match status" value="1"/>
</dbReference>
<keyword evidence="3" id="KW-1185">Reference proteome</keyword>
<dbReference type="RefSeq" id="WP_234868616.1">
    <property type="nucleotide sequence ID" value="NZ_JAKEVY010000008.1"/>
</dbReference>
<dbReference type="Gene3D" id="1.10.10.60">
    <property type="entry name" value="Homeodomain-like"/>
    <property type="match status" value="1"/>
</dbReference>
<organism evidence="2 3">
    <name type="scientific">Flavihumibacter fluminis</name>
    <dbReference type="NCBI Taxonomy" id="2909236"/>
    <lineage>
        <taxon>Bacteria</taxon>
        <taxon>Pseudomonadati</taxon>
        <taxon>Bacteroidota</taxon>
        <taxon>Chitinophagia</taxon>
        <taxon>Chitinophagales</taxon>
        <taxon>Chitinophagaceae</taxon>
        <taxon>Flavihumibacter</taxon>
    </lineage>
</organism>
<sequence>MKAISCPRCSASNPIKSGIVKGRQRYHCKTCRYYFTVFKKGKSTEPYYVIKALQLYLEGVSLREIERLLGISHASVHNWIKKANLQLPQGPSYRPSYKVLSHTELNQFLQDPAALRKAGCMITELGDKFMVIRWERFRK</sequence>
<dbReference type="InterPro" id="IPR009057">
    <property type="entry name" value="Homeodomain-like_sf"/>
</dbReference>
<dbReference type="PANTHER" id="PTHR33293">
    <property type="entry name" value="INSERTION ELEMENT IS1 1 PROTEIN INSB-RELATED"/>
    <property type="match status" value="1"/>
</dbReference>